<keyword evidence="1" id="KW-0812">Transmembrane</keyword>
<dbReference type="Proteomes" id="UP000249354">
    <property type="component" value="Unassembled WGS sequence"/>
</dbReference>
<feature type="transmembrane region" description="Helical" evidence="1">
    <location>
        <begin position="31"/>
        <end position="51"/>
    </location>
</feature>
<evidence type="ECO:0000313" key="4">
    <source>
        <dbReference type="Proteomes" id="UP000249354"/>
    </source>
</evidence>
<feature type="transmembrane region" description="Helical" evidence="1">
    <location>
        <begin position="7"/>
        <end position="25"/>
    </location>
</feature>
<reference evidence="4" key="1">
    <citation type="submission" date="2018-04" db="EMBL/GenBank/DDBJ databases">
        <authorList>
            <person name="Cornet L."/>
        </authorList>
    </citation>
    <scope>NUCLEOTIDE SEQUENCE [LARGE SCALE GENOMIC DNA]</scope>
</reference>
<proteinExistence type="predicted"/>
<sequence>MLPTQRTYGLLAAGGAVATLLANFADGSDRFSLALLTLLCFDGAVLLVMLWDGWRVRGRRASISRVPLQRLSIGRDNPVELVVASEKAAELLIYDRYPAEFEGDEMPLRAVVAAGTQANLTYAVKPRQRGEYAWGDLEVRQRGPLKLAWGQWRIPAAQPVAVYPDLIGLRQLSIRLAMQATGTLKQKRRLGVGTEFAELREYDVGDDPRFIDWKATARRSQPLVRVLEPEREQTLIILLDRGRLMTAQVQGLARFDWGLNATLSLALAGIGRGDRVGVGVFDRTMHTWMPPKRGQAHLRQMVERLTPVQPDFLESDYLEAVTRVVRSHHRRALVVVITDVVDRTASAELLSGLMRLRSRYLPFCVTLQDPLMKQRAKAVSENVAEGYERAVAIDLMAQRQVALGLLKRSGVLVLDAPADGITDALVEEYLRIKARSQL</sequence>
<reference evidence="3 4" key="2">
    <citation type="submission" date="2018-06" db="EMBL/GenBank/DDBJ databases">
        <title>Metagenomic assembly of (sub)arctic Cyanobacteria and their associated microbiome from non-axenic cultures.</title>
        <authorList>
            <person name="Baurain D."/>
        </authorList>
    </citation>
    <scope>NUCLEOTIDE SEQUENCE [LARGE SCALE GENOMIC DNA]</scope>
    <source>
        <strain evidence="3">ULC129bin1</strain>
    </source>
</reference>
<dbReference type="PANTHER" id="PTHR33608:SF3">
    <property type="entry name" value="SLR2013 PROTEIN"/>
    <property type="match status" value="1"/>
</dbReference>
<evidence type="ECO:0000259" key="2">
    <source>
        <dbReference type="Pfam" id="PF01882"/>
    </source>
</evidence>
<dbReference type="InterPro" id="IPR036465">
    <property type="entry name" value="vWFA_dom_sf"/>
</dbReference>
<dbReference type="SUPFAM" id="SSF53300">
    <property type="entry name" value="vWA-like"/>
    <property type="match status" value="1"/>
</dbReference>
<comment type="caution">
    <text evidence="3">The sequence shown here is derived from an EMBL/GenBank/DDBJ whole genome shotgun (WGS) entry which is preliminary data.</text>
</comment>
<dbReference type="PANTHER" id="PTHR33608">
    <property type="entry name" value="BLL2464 PROTEIN"/>
    <property type="match status" value="1"/>
</dbReference>
<dbReference type="EMBL" id="QBMC01000012">
    <property type="protein sequence ID" value="PZO22251.1"/>
    <property type="molecule type" value="Genomic_DNA"/>
</dbReference>
<dbReference type="AlphaFoldDB" id="A0A2W4WDK4"/>
<protein>
    <submittedName>
        <fullName evidence="3">DUF58 domain-containing protein</fullName>
    </submittedName>
</protein>
<dbReference type="Pfam" id="PF01882">
    <property type="entry name" value="DUF58"/>
    <property type="match status" value="1"/>
</dbReference>
<feature type="domain" description="DUF58" evidence="2">
    <location>
        <begin position="198"/>
        <end position="370"/>
    </location>
</feature>
<gene>
    <name evidence="3" type="ORF">DCF25_03390</name>
</gene>
<name>A0A2W4WDK4_9CYAN</name>
<keyword evidence="1" id="KW-1133">Transmembrane helix</keyword>
<evidence type="ECO:0000313" key="3">
    <source>
        <dbReference type="EMBL" id="PZO22251.1"/>
    </source>
</evidence>
<organism evidence="3 4">
    <name type="scientific">Leptolyngbya foveolarum</name>
    <dbReference type="NCBI Taxonomy" id="47253"/>
    <lineage>
        <taxon>Bacteria</taxon>
        <taxon>Bacillati</taxon>
        <taxon>Cyanobacteriota</taxon>
        <taxon>Cyanophyceae</taxon>
        <taxon>Leptolyngbyales</taxon>
        <taxon>Leptolyngbyaceae</taxon>
        <taxon>Leptolyngbya group</taxon>
        <taxon>Leptolyngbya</taxon>
    </lineage>
</organism>
<dbReference type="InterPro" id="IPR002881">
    <property type="entry name" value="DUF58"/>
</dbReference>
<dbReference type="Gene3D" id="3.40.50.410">
    <property type="entry name" value="von Willebrand factor, type A domain"/>
    <property type="match status" value="1"/>
</dbReference>
<evidence type="ECO:0000256" key="1">
    <source>
        <dbReference type="SAM" id="Phobius"/>
    </source>
</evidence>
<accession>A0A2W4WDK4</accession>
<keyword evidence="1" id="KW-0472">Membrane</keyword>